<protein>
    <submittedName>
        <fullName evidence="2">Uncharacterized protein</fullName>
    </submittedName>
</protein>
<dbReference type="EMBL" id="JAWWNJ010000005">
    <property type="protein sequence ID" value="KAK7055540.1"/>
    <property type="molecule type" value="Genomic_DNA"/>
</dbReference>
<organism evidence="2 3">
    <name type="scientific">Favolaschia claudopus</name>
    <dbReference type="NCBI Taxonomy" id="2862362"/>
    <lineage>
        <taxon>Eukaryota</taxon>
        <taxon>Fungi</taxon>
        <taxon>Dikarya</taxon>
        <taxon>Basidiomycota</taxon>
        <taxon>Agaricomycotina</taxon>
        <taxon>Agaricomycetes</taxon>
        <taxon>Agaricomycetidae</taxon>
        <taxon>Agaricales</taxon>
        <taxon>Marasmiineae</taxon>
        <taxon>Mycenaceae</taxon>
        <taxon>Favolaschia</taxon>
    </lineage>
</organism>
<evidence type="ECO:0000313" key="2">
    <source>
        <dbReference type="EMBL" id="KAK7055540.1"/>
    </source>
</evidence>
<sequence length="282" mass="30716">MPPARHSLPKSSRSKGKQSTASKSKKASTSAKATQPKQTGKRGRSPSDSESSGAEDDNKGDTQGTTSKRPQKRAKKTAEVVAAPSPSGKFDLYRMELPFLSKVYRPPGQTDAEPHFGPLYDALLELQAKPDSSGRCLLPDAGSQGRLRCIDLEDPMEGMPWDIALTALEVVDKVVFSAAERKKFLPAPQKDCGKGIHGRTELAVDHCGVQKAEGVFRMQRAWIGERDGKKVELWEGYLSFNVSHAGMYRRMGAGAGRKDGFPFWAVRARKDADGNEIGLNEA</sequence>
<proteinExistence type="predicted"/>
<feature type="compositionally biased region" description="Low complexity" evidence="1">
    <location>
        <begin position="17"/>
        <end position="34"/>
    </location>
</feature>
<comment type="caution">
    <text evidence="2">The sequence shown here is derived from an EMBL/GenBank/DDBJ whole genome shotgun (WGS) entry which is preliminary data.</text>
</comment>
<keyword evidence="3" id="KW-1185">Reference proteome</keyword>
<dbReference type="Proteomes" id="UP001362999">
    <property type="component" value="Unassembled WGS sequence"/>
</dbReference>
<reference evidence="2 3" key="1">
    <citation type="journal article" date="2024" name="J Genomics">
        <title>Draft genome sequencing and assembly of Favolaschia claudopus CIRM-BRFM 2984 isolated from oak limbs.</title>
        <authorList>
            <person name="Navarro D."/>
            <person name="Drula E."/>
            <person name="Chaduli D."/>
            <person name="Cazenave R."/>
            <person name="Ahrendt S."/>
            <person name="Wang J."/>
            <person name="Lipzen A."/>
            <person name="Daum C."/>
            <person name="Barry K."/>
            <person name="Grigoriev I.V."/>
            <person name="Favel A."/>
            <person name="Rosso M.N."/>
            <person name="Martin F."/>
        </authorList>
    </citation>
    <scope>NUCLEOTIDE SEQUENCE [LARGE SCALE GENOMIC DNA]</scope>
    <source>
        <strain evidence="2 3">CIRM-BRFM 2984</strain>
    </source>
</reference>
<dbReference type="AlphaFoldDB" id="A0AAW0DW07"/>
<feature type="region of interest" description="Disordered" evidence="1">
    <location>
        <begin position="1"/>
        <end position="83"/>
    </location>
</feature>
<evidence type="ECO:0000256" key="1">
    <source>
        <dbReference type="SAM" id="MobiDB-lite"/>
    </source>
</evidence>
<name>A0AAW0DW07_9AGAR</name>
<evidence type="ECO:0000313" key="3">
    <source>
        <dbReference type="Proteomes" id="UP001362999"/>
    </source>
</evidence>
<gene>
    <name evidence="2" type="ORF">R3P38DRAFT_3304750</name>
</gene>
<accession>A0AAW0DW07</accession>